<keyword evidence="6 8" id="KW-0694">RNA-binding</keyword>
<dbReference type="FunFam" id="3.40.50.150:FF:000039">
    <property type="entry name" value="Ribosomal RNA large subunit methyltransferase K/L"/>
    <property type="match status" value="1"/>
</dbReference>
<dbReference type="Pfam" id="PF01170">
    <property type="entry name" value="UPF0020"/>
    <property type="match status" value="1"/>
</dbReference>
<dbReference type="Pfam" id="PF10672">
    <property type="entry name" value="Methyltrans_SAM"/>
    <property type="match status" value="1"/>
</dbReference>
<dbReference type="SUPFAM" id="SSF53335">
    <property type="entry name" value="S-adenosyl-L-methionine-dependent methyltransferases"/>
    <property type="match status" value="2"/>
</dbReference>
<evidence type="ECO:0000256" key="4">
    <source>
        <dbReference type="ARBA" id="ARBA00022679"/>
    </source>
</evidence>
<dbReference type="OrthoDB" id="9809404at2"/>
<sequence length="702" mass="80378">MYAFLITTSKGLDELLMQEIAELCPDLSLKSKPGQVLFEGELEQAYRICLWSRLANRVLLTLAEGEINDAEQLYKLASSINWSLQMDVTQSFVVDFIGTNRAINNSQFGAVKVKDAIVDQFQELYERRPNVSKEHPDLRIQCRLWRQNLGIYLDLSGHSLHQRHYRLKAGSAPVKEHIAAAMLYRSGWIKNQSQVIADPMCGAGTVVIEAALIACNIAPGLSRRDWGFSRWKKHQDAIWQDLVSQAEVQQRACSTPIFANDIDAAMVALAKQNAGAAGVAQDIVFSNQDALQWRCDETEPGYLVSNPPYGERLGELTQLLGLFANWGLHIKQHFKGWKLSLLTSNRDLLRQMKLLANKTYQLYNGKLECQLVNYNLDEKNCEIREQAPAGSDFANRLRKNLSRLKGWLKQLDSNCYRIYDADLPEYNLAIDIYADWVVVQEYAAPKDIPESKTRKRLMDALMQLPSVLNIDSDKIVLKVRQQQKGKEQYQKIATEKEYLQVWENGARFWVNLKDYLDTGLFLDHRTTREMVKQRSKGKDVLNLFAYTGAVSVQAALGGAKSVTTVDMSKTYLEWAKRNFELNKLSNVYQYRFLQEDCLQWLREHNGKYDLIFIDPPSFSNSKRMQDTWDVQRDHLALLGDAQACLRPGGEIVFSNNLRSFRLDEDGLRAMGLQAENISARTLPEDFKRNPKIHHCWVIRHAN</sequence>
<dbReference type="NCBIfam" id="NF008748">
    <property type="entry name" value="PRK11783.1"/>
    <property type="match status" value="1"/>
</dbReference>
<dbReference type="Gene3D" id="3.40.50.150">
    <property type="entry name" value="Vaccinia Virus protein VP39"/>
    <property type="match status" value="2"/>
</dbReference>
<reference evidence="10 11" key="1">
    <citation type="submission" date="2015-12" db="EMBL/GenBank/DDBJ databases">
        <title>Complete genome of Lacimicrobium alkaliphilum KCTC 32984.</title>
        <authorList>
            <person name="Kim S.-G."/>
            <person name="Lee Y.-J."/>
        </authorList>
    </citation>
    <scope>NUCLEOTIDE SEQUENCE [LARGE SCALE GENOMIC DNA]</scope>
    <source>
        <strain evidence="10 11">YelD216</strain>
    </source>
</reference>
<dbReference type="GO" id="GO:0052915">
    <property type="term" value="F:23S rRNA (guanine(2445)-N(2))-methyltransferase activity"/>
    <property type="evidence" value="ECO:0007669"/>
    <property type="project" value="UniProtKB-UniRule"/>
</dbReference>
<evidence type="ECO:0000256" key="3">
    <source>
        <dbReference type="ARBA" id="ARBA00022603"/>
    </source>
</evidence>
<dbReference type="STRING" id="1526571.AT746_09545"/>
<evidence type="ECO:0000256" key="2">
    <source>
        <dbReference type="ARBA" id="ARBA00022552"/>
    </source>
</evidence>
<comment type="catalytic activity">
    <reaction evidence="7">
        <text>guanosine(2445) in 23S rRNA + S-adenosyl-L-methionine = N(2)-methylguanosine(2445) in 23S rRNA + S-adenosyl-L-homocysteine + H(+)</text>
        <dbReference type="Rhea" id="RHEA:42740"/>
        <dbReference type="Rhea" id="RHEA-COMP:10215"/>
        <dbReference type="Rhea" id="RHEA-COMP:10216"/>
        <dbReference type="ChEBI" id="CHEBI:15378"/>
        <dbReference type="ChEBI" id="CHEBI:57856"/>
        <dbReference type="ChEBI" id="CHEBI:59789"/>
        <dbReference type="ChEBI" id="CHEBI:74269"/>
        <dbReference type="ChEBI" id="CHEBI:74481"/>
        <dbReference type="EC" id="2.1.1.173"/>
    </reaction>
</comment>
<gene>
    <name evidence="7 10" type="primary">rlmL</name>
    <name evidence="10" type="ORF">AT746_09545</name>
</gene>
<comment type="function">
    <text evidence="7">Specifically methylates the guanine in position 2445 (m2G2445) and the guanine in position 2069 (m7G2069) of 23S rRNA.</text>
</comment>
<dbReference type="EC" id="2.1.1.173" evidence="7"/>
<dbReference type="Gene3D" id="3.30.2130.30">
    <property type="match status" value="1"/>
</dbReference>
<dbReference type="InterPro" id="IPR017244">
    <property type="entry name" value="23SrRNA_methyltr_KL"/>
</dbReference>
<dbReference type="Proteomes" id="UP000068447">
    <property type="component" value="Chromosome"/>
</dbReference>
<dbReference type="Gene3D" id="3.30.750.80">
    <property type="entry name" value="RNA methyltransferase domain (HRMD) like"/>
    <property type="match status" value="1"/>
</dbReference>
<evidence type="ECO:0000259" key="9">
    <source>
        <dbReference type="PROSITE" id="PS51165"/>
    </source>
</evidence>
<evidence type="ECO:0000313" key="10">
    <source>
        <dbReference type="EMBL" id="ALS98478.1"/>
    </source>
</evidence>
<keyword evidence="2 7" id="KW-0698">rRNA processing</keyword>
<evidence type="ECO:0000256" key="1">
    <source>
        <dbReference type="ARBA" id="ARBA00022490"/>
    </source>
</evidence>
<feature type="domain" description="THUMP" evidence="9">
    <location>
        <begin position="44"/>
        <end position="155"/>
    </location>
</feature>
<keyword evidence="11" id="KW-1185">Reference proteome</keyword>
<evidence type="ECO:0000313" key="11">
    <source>
        <dbReference type="Proteomes" id="UP000068447"/>
    </source>
</evidence>
<dbReference type="InterPro" id="IPR029063">
    <property type="entry name" value="SAM-dependent_MTases_sf"/>
</dbReference>
<evidence type="ECO:0000256" key="5">
    <source>
        <dbReference type="ARBA" id="ARBA00022691"/>
    </source>
</evidence>
<dbReference type="KEGG" id="lal:AT746_09545"/>
<keyword evidence="1 7" id="KW-0963">Cytoplasm</keyword>
<dbReference type="PANTHER" id="PTHR47313:SF1">
    <property type="entry name" value="RIBOSOMAL RNA LARGE SUBUNIT METHYLTRANSFERASE K_L"/>
    <property type="match status" value="1"/>
</dbReference>
<dbReference type="GO" id="GO:0005737">
    <property type="term" value="C:cytoplasm"/>
    <property type="evidence" value="ECO:0007669"/>
    <property type="project" value="UniProtKB-SubCell"/>
</dbReference>
<accession>A0A0U3ABT7</accession>
<dbReference type="GO" id="GO:0070043">
    <property type="term" value="F:rRNA (guanine-N7-)-methyltransferase activity"/>
    <property type="evidence" value="ECO:0007669"/>
    <property type="project" value="UniProtKB-UniRule"/>
</dbReference>
<protein>
    <recommendedName>
        <fullName evidence="7">Ribosomal RNA large subunit methyltransferase K/L</fullName>
    </recommendedName>
    <domain>
        <recommendedName>
            <fullName evidence="7">23S rRNA m2G2445 methyltransferase</fullName>
            <ecNumber evidence="7">2.1.1.173</ecNumber>
        </recommendedName>
        <alternativeName>
            <fullName evidence="7">rRNA (guanine-N(2)-)-methyltransferase RlmL</fullName>
        </alternativeName>
    </domain>
    <domain>
        <recommendedName>
            <fullName evidence="7">23S rRNA m7G2069 methyltransferase</fullName>
            <ecNumber evidence="7">2.1.1.264</ecNumber>
        </recommendedName>
        <alternativeName>
            <fullName evidence="7">rRNA (guanine-N(7)-)-methyltransferase RlmK</fullName>
        </alternativeName>
    </domain>
</protein>
<dbReference type="InterPro" id="IPR054170">
    <property type="entry name" value="RlmL_1st"/>
</dbReference>
<dbReference type="GO" id="GO:0003723">
    <property type="term" value="F:RNA binding"/>
    <property type="evidence" value="ECO:0007669"/>
    <property type="project" value="UniProtKB-UniRule"/>
</dbReference>
<name>A0A0U3ABT7_9ALTE</name>
<dbReference type="Pfam" id="PF02926">
    <property type="entry name" value="THUMP"/>
    <property type="match status" value="1"/>
</dbReference>
<keyword evidence="5 7" id="KW-0949">S-adenosyl-L-methionine</keyword>
<comment type="catalytic activity">
    <reaction evidence="7">
        <text>guanosine(2069) in 23S rRNA + S-adenosyl-L-methionine = N(2)-methylguanosine(2069) in 23S rRNA + S-adenosyl-L-homocysteine + H(+)</text>
        <dbReference type="Rhea" id="RHEA:43772"/>
        <dbReference type="Rhea" id="RHEA-COMP:10688"/>
        <dbReference type="Rhea" id="RHEA-COMP:10689"/>
        <dbReference type="ChEBI" id="CHEBI:15378"/>
        <dbReference type="ChEBI" id="CHEBI:57856"/>
        <dbReference type="ChEBI" id="CHEBI:59789"/>
        <dbReference type="ChEBI" id="CHEBI:74269"/>
        <dbReference type="ChEBI" id="CHEBI:74481"/>
        <dbReference type="EC" id="2.1.1.264"/>
    </reaction>
</comment>
<dbReference type="InterPro" id="IPR004114">
    <property type="entry name" value="THUMP_dom"/>
</dbReference>
<proteinExistence type="inferred from homology"/>
<dbReference type="InterPro" id="IPR000241">
    <property type="entry name" value="RlmKL-like_Mtase"/>
</dbReference>
<keyword evidence="4 7" id="KW-0808">Transferase</keyword>
<evidence type="ECO:0000256" key="6">
    <source>
        <dbReference type="ARBA" id="ARBA00022884"/>
    </source>
</evidence>
<dbReference type="AlphaFoldDB" id="A0A0U3ABT7"/>
<dbReference type="SMART" id="SM00981">
    <property type="entry name" value="THUMP"/>
    <property type="match status" value="1"/>
</dbReference>
<dbReference type="RefSeq" id="WP_062479687.1">
    <property type="nucleotide sequence ID" value="NZ_CP013650.1"/>
</dbReference>
<dbReference type="EC" id="2.1.1.264" evidence="7"/>
<dbReference type="PIRSF" id="PIRSF037618">
    <property type="entry name" value="RNA_Mtase_bacteria_prd"/>
    <property type="match status" value="1"/>
</dbReference>
<dbReference type="PROSITE" id="PS51165">
    <property type="entry name" value="THUMP"/>
    <property type="match status" value="1"/>
</dbReference>
<comment type="similarity">
    <text evidence="7">Belongs to the methyltransferase superfamily. RlmKL family.</text>
</comment>
<dbReference type="InterPro" id="IPR019614">
    <property type="entry name" value="SAM-dep_methyl-trfase"/>
</dbReference>
<dbReference type="CDD" id="cd02440">
    <property type="entry name" value="AdoMet_MTases"/>
    <property type="match status" value="1"/>
</dbReference>
<dbReference type="EMBL" id="CP013650">
    <property type="protein sequence ID" value="ALS98478.1"/>
    <property type="molecule type" value="Genomic_DNA"/>
</dbReference>
<organism evidence="10 11">
    <name type="scientific">Lacimicrobium alkaliphilum</name>
    <dbReference type="NCBI Taxonomy" id="1526571"/>
    <lineage>
        <taxon>Bacteria</taxon>
        <taxon>Pseudomonadati</taxon>
        <taxon>Pseudomonadota</taxon>
        <taxon>Gammaproteobacteria</taxon>
        <taxon>Alteromonadales</taxon>
        <taxon>Alteromonadaceae</taxon>
        <taxon>Lacimicrobium</taxon>
    </lineage>
</organism>
<keyword evidence="3 7" id="KW-0489">Methyltransferase</keyword>
<evidence type="ECO:0000256" key="8">
    <source>
        <dbReference type="PROSITE-ProRule" id="PRU00529"/>
    </source>
</evidence>
<dbReference type="HAMAP" id="MF_01858">
    <property type="entry name" value="23SrRNA_methyltr_KL"/>
    <property type="match status" value="1"/>
</dbReference>
<dbReference type="Pfam" id="PF22020">
    <property type="entry name" value="RlmL_1st"/>
    <property type="match status" value="1"/>
</dbReference>
<comment type="subcellular location">
    <subcellularLocation>
        <location evidence="7">Cytoplasm</location>
    </subcellularLocation>
</comment>
<dbReference type="PANTHER" id="PTHR47313">
    <property type="entry name" value="RIBOSOMAL RNA LARGE SUBUNIT METHYLTRANSFERASE K/L"/>
    <property type="match status" value="1"/>
</dbReference>
<dbReference type="CDD" id="cd11715">
    <property type="entry name" value="THUMP_AdoMetMT"/>
    <property type="match status" value="1"/>
</dbReference>
<evidence type="ECO:0000256" key="7">
    <source>
        <dbReference type="HAMAP-Rule" id="MF_01858"/>
    </source>
</evidence>